<reference evidence="4 5" key="1">
    <citation type="submission" date="2017-05" db="EMBL/GenBank/DDBJ databases">
        <authorList>
            <person name="Song R."/>
            <person name="Chenine A.L."/>
            <person name="Ruprecht R.M."/>
        </authorList>
    </citation>
    <scope>NUCLEOTIDE SEQUENCE [LARGE SCALE GENOMIC DNA]</scope>
    <source>
        <strain evidence="4 5">S567_C10_BS</strain>
    </source>
</reference>
<keyword evidence="2 4" id="KW-0489">Methyltransferase</keyword>
<dbReference type="RefSeq" id="WP_016852730.1">
    <property type="nucleotide sequence ID" value="NZ_CAADKB010000294.1"/>
</dbReference>
<evidence type="ECO:0000256" key="1">
    <source>
        <dbReference type="ARBA" id="ARBA00008361"/>
    </source>
</evidence>
<keyword evidence="3 4" id="KW-0808">Transferase</keyword>
<dbReference type="InterPro" id="IPR029063">
    <property type="entry name" value="SAM-dependent_MTases_sf"/>
</dbReference>
<protein>
    <submittedName>
        <fullName evidence="4">SAM-dependent methyltransferase</fullName>
    </submittedName>
</protein>
<gene>
    <name evidence="4" type="ORF">CAZ10_23410</name>
</gene>
<dbReference type="GO" id="GO:0008757">
    <property type="term" value="F:S-adenosylmethionine-dependent methyltransferase activity"/>
    <property type="evidence" value="ECO:0007669"/>
    <property type="project" value="InterPro"/>
</dbReference>
<dbReference type="AlphaFoldDB" id="A0A080VKC9"/>
<dbReference type="CDD" id="cd02440">
    <property type="entry name" value="AdoMet_MTases"/>
    <property type="match status" value="1"/>
</dbReference>
<dbReference type="InterPro" id="IPR051052">
    <property type="entry name" value="Diverse_substrate_MTase"/>
</dbReference>
<dbReference type="EMBL" id="NFFZ01000013">
    <property type="protein sequence ID" value="OTI58574.1"/>
    <property type="molecule type" value="Genomic_DNA"/>
</dbReference>
<dbReference type="Pfam" id="PF08241">
    <property type="entry name" value="Methyltransf_11"/>
    <property type="match status" value="1"/>
</dbReference>
<evidence type="ECO:0000256" key="3">
    <source>
        <dbReference type="ARBA" id="ARBA00022679"/>
    </source>
</evidence>
<organism evidence="4 5">
    <name type="scientific">Pseudomonas aeruginosa</name>
    <dbReference type="NCBI Taxonomy" id="287"/>
    <lineage>
        <taxon>Bacteria</taxon>
        <taxon>Pseudomonadati</taxon>
        <taxon>Pseudomonadota</taxon>
        <taxon>Gammaproteobacteria</taxon>
        <taxon>Pseudomonadales</taxon>
        <taxon>Pseudomonadaceae</taxon>
        <taxon>Pseudomonas</taxon>
    </lineage>
</organism>
<comment type="caution">
    <text evidence="4">The sequence shown here is derived from an EMBL/GenBank/DDBJ whole genome shotgun (WGS) entry which is preliminary data.</text>
</comment>
<accession>A0A080VKC9</accession>
<comment type="similarity">
    <text evidence="1">Belongs to the methyltransferase superfamily.</text>
</comment>
<dbReference type="PANTHER" id="PTHR44942:SF4">
    <property type="entry name" value="METHYLTRANSFERASE TYPE 11 DOMAIN-CONTAINING PROTEIN"/>
    <property type="match status" value="1"/>
</dbReference>
<dbReference type="eggNOG" id="COG2226">
    <property type="taxonomic scope" value="Bacteria"/>
</dbReference>
<dbReference type="Gene3D" id="3.40.50.150">
    <property type="entry name" value="Vaccinia Virus protein VP39"/>
    <property type="match status" value="1"/>
</dbReference>
<sequence length="250" mass="27515">MTAPFKDHFSTGSANYAAHRPTYPAQLVDELAALCPGTRLALDCGCGTGQLTVLLAERFERVVGTDASAAQIDKAQARERVEYRVALAEDSGLAAASADLVTVAQAAHWLDLPRFYEEVRRVARADAILALVTYGVLHVDGPMEPLVQHFYHQVVGPYWPAERRHVEEGYRSLPFPFEERRLPDLAIEVAWTLDELLGYVGTWSAVKEAGKALGQDPGAAFVDELREAWGDPQTRYGVSWPLTVRAGVIR</sequence>
<dbReference type="InterPro" id="IPR013216">
    <property type="entry name" value="Methyltransf_11"/>
</dbReference>
<dbReference type="Proteomes" id="UP000194857">
    <property type="component" value="Unassembled WGS sequence"/>
</dbReference>
<proteinExistence type="inferred from homology"/>
<name>A0A080VKC9_PSEAI</name>
<evidence type="ECO:0000256" key="2">
    <source>
        <dbReference type="ARBA" id="ARBA00022603"/>
    </source>
</evidence>
<evidence type="ECO:0000313" key="5">
    <source>
        <dbReference type="Proteomes" id="UP000194857"/>
    </source>
</evidence>
<dbReference type="GO" id="GO:0032259">
    <property type="term" value="P:methylation"/>
    <property type="evidence" value="ECO:0007669"/>
    <property type="project" value="UniProtKB-KW"/>
</dbReference>
<dbReference type="SUPFAM" id="SSF53335">
    <property type="entry name" value="S-adenosyl-L-methionine-dependent methyltransferases"/>
    <property type="match status" value="1"/>
</dbReference>
<evidence type="ECO:0000313" key="4">
    <source>
        <dbReference type="EMBL" id="OTI58574.1"/>
    </source>
</evidence>
<dbReference type="PANTHER" id="PTHR44942">
    <property type="entry name" value="METHYLTRANSF_11 DOMAIN-CONTAINING PROTEIN"/>
    <property type="match status" value="1"/>
</dbReference>